<comment type="caution">
    <text evidence="1">The sequence shown here is derived from an EMBL/GenBank/DDBJ whole genome shotgun (WGS) entry which is preliminary data.</text>
</comment>
<proteinExistence type="predicted"/>
<dbReference type="EMBL" id="CANHGI010000005">
    <property type="protein sequence ID" value="CAI5453840.1"/>
    <property type="molecule type" value="Genomic_DNA"/>
</dbReference>
<evidence type="ECO:0000313" key="2">
    <source>
        <dbReference type="Proteomes" id="UP001152747"/>
    </source>
</evidence>
<protein>
    <submittedName>
        <fullName evidence="1">Uncharacterized protein</fullName>
    </submittedName>
</protein>
<evidence type="ECO:0000313" key="1">
    <source>
        <dbReference type="EMBL" id="CAI5453840.1"/>
    </source>
</evidence>
<sequence>MKDNVRIRPTTSRRSSPTICEQFWNCKIPAVSHIVETANSEAHDDYWLIFGKTLEYSAAGRSHQLVERIT</sequence>
<name>A0A9P1IZF7_9PELO</name>
<dbReference type="AlphaFoldDB" id="A0A9P1IZF7"/>
<gene>
    <name evidence="1" type="ORF">CAMP_LOCUS16477</name>
</gene>
<accession>A0A9P1IZF7</accession>
<keyword evidence="2" id="KW-1185">Reference proteome</keyword>
<reference evidence="1" key="1">
    <citation type="submission" date="2022-11" db="EMBL/GenBank/DDBJ databases">
        <authorList>
            <person name="Kikuchi T."/>
        </authorList>
    </citation>
    <scope>NUCLEOTIDE SEQUENCE</scope>
    <source>
        <strain evidence="1">PS1010</strain>
    </source>
</reference>
<organism evidence="1 2">
    <name type="scientific">Caenorhabditis angaria</name>
    <dbReference type="NCBI Taxonomy" id="860376"/>
    <lineage>
        <taxon>Eukaryota</taxon>
        <taxon>Metazoa</taxon>
        <taxon>Ecdysozoa</taxon>
        <taxon>Nematoda</taxon>
        <taxon>Chromadorea</taxon>
        <taxon>Rhabditida</taxon>
        <taxon>Rhabditina</taxon>
        <taxon>Rhabditomorpha</taxon>
        <taxon>Rhabditoidea</taxon>
        <taxon>Rhabditidae</taxon>
        <taxon>Peloderinae</taxon>
        <taxon>Caenorhabditis</taxon>
    </lineage>
</organism>
<dbReference type="Proteomes" id="UP001152747">
    <property type="component" value="Unassembled WGS sequence"/>
</dbReference>